<dbReference type="Pfam" id="PF00100">
    <property type="entry name" value="Zona_pellucida"/>
    <property type="match status" value="1"/>
</dbReference>
<dbReference type="AlphaFoldDB" id="A0AAN7RND2"/>
<dbReference type="InterPro" id="IPR036690">
    <property type="entry name" value="Fdx_antiC-bd_sf"/>
</dbReference>
<gene>
    <name evidence="4" type="ORF">QYF61_017002</name>
</gene>
<keyword evidence="5" id="KW-1185">Reference proteome</keyword>
<evidence type="ECO:0000256" key="2">
    <source>
        <dbReference type="ARBA" id="ARBA00023157"/>
    </source>
</evidence>
<dbReference type="PROSITE" id="PS51447">
    <property type="entry name" value="FDX_ACB"/>
    <property type="match status" value="1"/>
</dbReference>
<dbReference type="PANTHER" id="PTHR14002:SF43">
    <property type="entry name" value="DELTA-LIKE PROTEIN"/>
    <property type="match status" value="1"/>
</dbReference>
<dbReference type="PANTHER" id="PTHR14002">
    <property type="entry name" value="ENDOGLIN/TGF-BETA RECEPTOR TYPE III"/>
    <property type="match status" value="1"/>
</dbReference>
<dbReference type="Gene3D" id="3.30.70.380">
    <property type="entry name" value="Ferrodoxin-fold anticodon-binding domain"/>
    <property type="match status" value="1"/>
</dbReference>
<sequence>MIGKIRLAVVSDDVCGSGNYTVQMSLRPPEEAGPELEGSAPSQETFLALITVQSNSSQPVLQIRSCCVTPSASPGGPGAMCCLFRRLPFECRHIQLLQSSKSRAASFTIQLFQMLNHSVAYLHCELNVCLHGKTGCEQDCFESAEPLLQPSDRNSYGNLHNLISFGPVLRMKNRFLYKPVEGGSPVFFFSLSVSLLQKFLFDFSCCKKNSTLLTTFLTAIWWVSGEMVISIQLIGNFQQSETGRKSLCYRLTFQSCDKALSRQEVAEMQLLFRKEINQRLHVTLR</sequence>
<protein>
    <recommendedName>
        <fullName evidence="3">FDX-ACB domain-containing protein</fullName>
    </recommendedName>
</protein>
<proteinExistence type="predicted"/>
<name>A0AAN7RND2_MYCAM</name>
<evidence type="ECO:0000259" key="3">
    <source>
        <dbReference type="PROSITE" id="PS51447"/>
    </source>
</evidence>
<dbReference type="Pfam" id="PF03147">
    <property type="entry name" value="FDX-ACB"/>
    <property type="match status" value="1"/>
</dbReference>
<dbReference type="Gene3D" id="2.60.40.4100">
    <property type="entry name" value="Zona pellucida, ZP-C domain"/>
    <property type="match status" value="1"/>
</dbReference>
<dbReference type="SMART" id="SM00896">
    <property type="entry name" value="FDX-ACB"/>
    <property type="match status" value="1"/>
</dbReference>
<keyword evidence="2" id="KW-1015">Disulfide bond</keyword>
<evidence type="ECO:0000313" key="5">
    <source>
        <dbReference type="Proteomes" id="UP001333110"/>
    </source>
</evidence>
<dbReference type="SUPFAM" id="SSF54991">
    <property type="entry name" value="Anticodon-binding domain of PheRS"/>
    <property type="match status" value="1"/>
</dbReference>
<dbReference type="InterPro" id="IPR005121">
    <property type="entry name" value="Fdx_antiC-bd"/>
</dbReference>
<dbReference type="Proteomes" id="UP001333110">
    <property type="component" value="Unassembled WGS sequence"/>
</dbReference>
<dbReference type="EMBL" id="JAUNZN010000021">
    <property type="protein sequence ID" value="KAK4809570.1"/>
    <property type="molecule type" value="Genomic_DNA"/>
</dbReference>
<dbReference type="InterPro" id="IPR055355">
    <property type="entry name" value="ZP-C"/>
</dbReference>
<organism evidence="4 5">
    <name type="scientific">Mycteria americana</name>
    <name type="common">Wood stork</name>
    <dbReference type="NCBI Taxonomy" id="33587"/>
    <lineage>
        <taxon>Eukaryota</taxon>
        <taxon>Metazoa</taxon>
        <taxon>Chordata</taxon>
        <taxon>Craniata</taxon>
        <taxon>Vertebrata</taxon>
        <taxon>Euteleostomi</taxon>
        <taxon>Archelosauria</taxon>
        <taxon>Archosauria</taxon>
        <taxon>Dinosauria</taxon>
        <taxon>Saurischia</taxon>
        <taxon>Theropoda</taxon>
        <taxon>Coelurosauria</taxon>
        <taxon>Aves</taxon>
        <taxon>Neognathae</taxon>
        <taxon>Neoaves</taxon>
        <taxon>Aequornithes</taxon>
        <taxon>Ciconiiformes</taxon>
        <taxon>Ciconiidae</taxon>
        <taxon>Mycteria</taxon>
    </lineage>
</organism>
<feature type="domain" description="FDX-ACB" evidence="3">
    <location>
        <begin position="194"/>
        <end position="285"/>
    </location>
</feature>
<reference evidence="4 5" key="1">
    <citation type="journal article" date="2023" name="J. Hered.">
        <title>Chromosome-level genome of the wood stork (Mycteria americana) provides insight into avian chromosome evolution.</title>
        <authorList>
            <person name="Flamio R. Jr."/>
            <person name="Ramstad K.M."/>
        </authorList>
    </citation>
    <scope>NUCLEOTIDE SEQUENCE [LARGE SCALE GENOMIC DNA]</scope>
    <source>
        <strain evidence="4">JAX WOST 10</strain>
    </source>
</reference>
<accession>A0AAN7RND2</accession>
<comment type="caution">
    <text evidence="4">The sequence shown here is derived from an EMBL/GenBank/DDBJ whole genome shotgun (WGS) entry which is preliminary data.</text>
</comment>
<dbReference type="InterPro" id="IPR042235">
    <property type="entry name" value="ZP-C_dom"/>
</dbReference>
<evidence type="ECO:0000313" key="4">
    <source>
        <dbReference type="EMBL" id="KAK4809570.1"/>
    </source>
</evidence>
<evidence type="ECO:0000256" key="1">
    <source>
        <dbReference type="ARBA" id="ARBA00022729"/>
    </source>
</evidence>
<keyword evidence="1" id="KW-0732">Signal</keyword>